<keyword evidence="3" id="KW-1185">Reference proteome</keyword>
<dbReference type="EMBL" id="JACICC010000005">
    <property type="protein sequence ID" value="MBB3810259.1"/>
    <property type="molecule type" value="Genomic_DNA"/>
</dbReference>
<dbReference type="AlphaFoldDB" id="A0A7W6EHK8"/>
<dbReference type="Proteomes" id="UP000537592">
    <property type="component" value="Unassembled WGS sequence"/>
</dbReference>
<comment type="caution">
    <text evidence="2">The sequence shown here is derived from an EMBL/GenBank/DDBJ whole genome shotgun (WGS) entry which is preliminary data.</text>
</comment>
<evidence type="ECO:0000313" key="3">
    <source>
        <dbReference type="Proteomes" id="UP000537592"/>
    </source>
</evidence>
<gene>
    <name evidence="2" type="ORF">FHS81_002355</name>
</gene>
<accession>A0A7W6EHK8</accession>
<evidence type="ECO:0000259" key="1">
    <source>
        <dbReference type="Pfam" id="PF13586"/>
    </source>
</evidence>
<proteinExistence type="predicted"/>
<sequence length="110" mass="12268">MLAMHVTPADVGDRAEAIQAATDQGYTGEKPEKAAVGHGIRLEVAMLPEARLGFVLLPRRWVIERSFAWTTWFRRLVRDYERCAKTLADLHLVAFAYIMLKNVAVLAAGS</sequence>
<evidence type="ECO:0000313" key="2">
    <source>
        <dbReference type="EMBL" id="MBB3810259.1"/>
    </source>
</evidence>
<dbReference type="Pfam" id="PF13586">
    <property type="entry name" value="DDE_Tnp_1_2"/>
    <property type="match status" value="1"/>
</dbReference>
<protein>
    <submittedName>
        <fullName evidence="2">Transposase</fullName>
    </submittedName>
</protein>
<dbReference type="InterPro" id="IPR025668">
    <property type="entry name" value="Tnp_DDE_dom"/>
</dbReference>
<dbReference type="PANTHER" id="PTHR30007">
    <property type="entry name" value="PHP DOMAIN PROTEIN"/>
    <property type="match status" value="1"/>
</dbReference>
<reference evidence="2 3" key="1">
    <citation type="submission" date="2020-08" db="EMBL/GenBank/DDBJ databases">
        <title>Genomic Encyclopedia of Type Strains, Phase IV (KMG-IV): sequencing the most valuable type-strain genomes for metagenomic binning, comparative biology and taxonomic classification.</title>
        <authorList>
            <person name="Goeker M."/>
        </authorList>
    </citation>
    <scope>NUCLEOTIDE SEQUENCE [LARGE SCALE GENOMIC DNA]</scope>
    <source>
        <strain evidence="2 3">DSM 28760</strain>
    </source>
</reference>
<name>A0A7W6EHK8_9HYPH</name>
<dbReference type="PANTHER" id="PTHR30007:SF0">
    <property type="entry name" value="TRANSPOSASE"/>
    <property type="match status" value="1"/>
</dbReference>
<feature type="domain" description="Transposase DDE" evidence="1">
    <location>
        <begin position="22"/>
        <end position="101"/>
    </location>
</feature>
<organism evidence="2 3">
    <name type="scientific">Pseudochelatococcus contaminans</name>
    <dbReference type="NCBI Taxonomy" id="1538103"/>
    <lineage>
        <taxon>Bacteria</taxon>
        <taxon>Pseudomonadati</taxon>
        <taxon>Pseudomonadota</taxon>
        <taxon>Alphaproteobacteria</taxon>
        <taxon>Hyphomicrobiales</taxon>
        <taxon>Chelatococcaceae</taxon>
        <taxon>Pseudochelatococcus</taxon>
    </lineage>
</organism>